<evidence type="ECO:0000313" key="6">
    <source>
        <dbReference type="Proteomes" id="UP000250928"/>
    </source>
</evidence>
<evidence type="ECO:0000313" key="5">
    <source>
        <dbReference type="Proteomes" id="UP000243361"/>
    </source>
</evidence>
<reference evidence="4 6" key="2">
    <citation type="submission" date="2018-01" db="EMBL/GenBank/DDBJ databases">
        <title>Novel co-symbiosis in the lucinid bivalve Phacoides pectinatus.</title>
        <authorList>
            <person name="Lim S.J."/>
            <person name="Davis B.G."/>
            <person name="Gill D.E."/>
            <person name="Engel A.S."/>
            <person name="Anderson L.C."/>
            <person name="Campbell B.J."/>
        </authorList>
    </citation>
    <scope>NUCLEOTIDE SEQUENCE [LARGE SCALE GENOMIC DNA]</scope>
    <source>
        <strain evidence="4">N3_P5</strain>
    </source>
</reference>
<evidence type="ECO:0000313" key="3">
    <source>
        <dbReference type="EMBL" id="OQX36933.1"/>
    </source>
</evidence>
<feature type="region of interest" description="Disordered" evidence="2">
    <location>
        <begin position="123"/>
        <end position="142"/>
    </location>
</feature>
<evidence type="ECO:0000256" key="1">
    <source>
        <dbReference type="ARBA" id="ARBA00044755"/>
    </source>
</evidence>
<dbReference type="EMBL" id="MUIE01000087">
    <property type="protein sequence ID" value="OQX36933.1"/>
    <property type="molecule type" value="Genomic_DNA"/>
</dbReference>
<dbReference type="Proteomes" id="UP000243361">
    <property type="component" value="Unassembled WGS sequence"/>
</dbReference>
<organism evidence="4 6">
    <name type="scientific">Candidatus Sedimenticola endophacoides</name>
    <dbReference type="NCBI Taxonomy" id="2548426"/>
    <lineage>
        <taxon>Bacteria</taxon>
        <taxon>Pseudomonadati</taxon>
        <taxon>Pseudomonadota</taxon>
        <taxon>Gammaproteobacteria</taxon>
        <taxon>Chromatiales</taxon>
        <taxon>Sedimenticolaceae</taxon>
        <taxon>Sedimenticola</taxon>
    </lineage>
</organism>
<protein>
    <submittedName>
        <fullName evidence="4">Cell shape determination protein CcmA</fullName>
    </submittedName>
</protein>
<reference evidence="3 5" key="1">
    <citation type="submission" date="2017-02" db="EMBL/GenBank/DDBJ databases">
        <title>Novel co-symbiosis in the unique lucinid bivalve Phacoides pectinatus.</title>
        <authorList>
            <person name="Lim S.J."/>
            <person name="Davis B.G."/>
            <person name="Gill D.E."/>
            <person name="Engel A.S."/>
            <person name="Anderson L.C."/>
            <person name="Campbell B.J."/>
        </authorList>
    </citation>
    <scope>NUCLEOTIDE SEQUENCE [LARGE SCALE GENOMIC DNA]</scope>
    <source>
        <strain evidence="3">LUC13016_P6</strain>
    </source>
</reference>
<evidence type="ECO:0000313" key="4">
    <source>
        <dbReference type="EMBL" id="PUE03443.1"/>
    </source>
</evidence>
<dbReference type="Proteomes" id="UP000250928">
    <property type="component" value="Unassembled WGS sequence"/>
</dbReference>
<comment type="caution">
    <text evidence="4">The sequence shown here is derived from an EMBL/GenBank/DDBJ whole genome shotgun (WGS) entry which is preliminary data.</text>
</comment>
<dbReference type="PANTHER" id="PTHR35024">
    <property type="entry name" value="HYPOTHETICAL CYTOSOLIC PROTEIN"/>
    <property type="match status" value="1"/>
</dbReference>
<dbReference type="AlphaFoldDB" id="A0A657PPQ3"/>
<sequence>MSRFSKFKAPKIATVIGVKTTVKGDVSFSGGLHVDGSVEGNILAEEGRSAALTLSEKGRVEGDIRVPNVILNGTVIGDVYASERVELAQNAKISGTVYYKLLEMAMGAEVNGQLIHSDDIEQKRLGYDGPNGQADAPDAGAA</sequence>
<dbReference type="InterPro" id="IPR007607">
    <property type="entry name" value="BacA/B"/>
</dbReference>
<dbReference type="PANTHER" id="PTHR35024:SF4">
    <property type="entry name" value="POLYMER-FORMING CYTOSKELETAL PROTEIN"/>
    <property type="match status" value="1"/>
</dbReference>
<evidence type="ECO:0000256" key="2">
    <source>
        <dbReference type="SAM" id="MobiDB-lite"/>
    </source>
</evidence>
<gene>
    <name evidence="3" type="ORF">B0D84_01045</name>
    <name evidence="4" type="ORF">C3L24_04595</name>
</gene>
<accession>A0A657PPQ3</accession>
<comment type="similarity">
    <text evidence="1">Belongs to the bactofilin family.</text>
</comment>
<dbReference type="EMBL" id="PQCO01000159">
    <property type="protein sequence ID" value="PUE03443.1"/>
    <property type="molecule type" value="Genomic_DNA"/>
</dbReference>
<keyword evidence="5" id="KW-1185">Reference proteome</keyword>
<dbReference type="Pfam" id="PF04519">
    <property type="entry name" value="Bactofilin"/>
    <property type="match status" value="1"/>
</dbReference>
<proteinExistence type="inferred from homology"/>
<name>A0A657PPQ3_9GAMM</name>